<dbReference type="PROSITE" id="PS50297">
    <property type="entry name" value="ANK_REP_REGION"/>
    <property type="match status" value="3"/>
</dbReference>
<feature type="repeat" description="ANK" evidence="7">
    <location>
        <begin position="303"/>
        <end position="325"/>
    </location>
</feature>
<feature type="domain" description="PGG" evidence="9">
    <location>
        <begin position="433"/>
        <end position="542"/>
    </location>
</feature>
<evidence type="ECO:0000256" key="7">
    <source>
        <dbReference type="PROSITE-ProRule" id="PRU00023"/>
    </source>
</evidence>
<evidence type="ECO:0000256" key="3">
    <source>
        <dbReference type="ARBA" id="ARBA00022737"/>
    </source>
</evidence>
<dbReference type="PROSITE" id="PS50088">
    <property type="entry name" value="ANK_REPEAT"/>
    <property type="match status" value="4"/>
</dbReference>
<keyword evidence="3" id="KW-0677">Repeat</keyword>
<evidence type="ECO:0000313" key="11">
    <source>
        <dbReference type="RefSeq" id="XP_021834343.1"/>
    </source>
</evidence>
<dbReference type="Pfam" id="PF00023">
    <property type="entry name" value="Ank"/>
    <property type="match status" value="1"/>
</dbReference>
<feature type="repeat" description="ANK" evidence="7">
    <location>
        <begin position="134"/>
        <end position="166"/>
    </location>
</feature>
<evidence type="ECO:0000259" key="9">
    <source>
        <dbReference type="Pfam" id="PF13962"/>
    </source>
</evidence>
<feature type="repeat" description="ANK" evidence="7">
    <location>
        <begin position="235"/>
        <end position="267"/>
    </location>
</feature>
<proteinExistence type="predicted"/>
<dbReference type="PANTHER" id="PTHR24186:SF46">
    <property type="entry name" value="PROTEIN ACCELERATED CELL DEATH 6-LIKE"/>
    <property type="match status" value="1"/>
</dbReference>
<dbReference type="SMART" id="SM00248">
    <property type="entry name" value="ANK"/>
    <property type="match status" value="10"/>
</dbReference>
<feature type="transmembrane region" description="Helical" evidence="8">
    <location>
        <begin position="556"/>
        <end position="573"/>
    </location>
</feature>
<feature type="repeat" description="ANK" evidence="7">
    <location>
        <begin position="201"/>
        <end position="223"/>
    </location>
</feature>
<accession>A0A6P5U2J0</accession>
<dbReference type="InterPro" id="IPR002110">
    <property type="entry name" value="Ankyrin_rpt"/>
</dbReference>
<feature type="transmembrane region" description="Helical" evidence="8">
    <location>
        <begin position="514"/>
        <end position="536"/>
    </location>
</feature>
<evidence type="ECO:0000256" key="6">
    <source>
        <dbReference type="ARBA" id="ARBA00023136"/>
    </source>
</evidence>
<feature type="transmembrane region" description="Helical" evidence="8">
    <location>
        <begin position="440"/>
        <end position="461"/>
    </location>
</feature>
<sequence>MNKPSTDYVLVANSQNSMDPRLYKSAKSGDICFLKQLLNENPSLLYQLTPRENTALHIAVQFGHKKVVAEIYSRCRSFLTQQNLDGDTPLHVAARVGCFSIFNDLVREIPFMSQTDFRNENNGMFETLRTGNRGRNTVLHEAVRNGHIKLVEFLLTIDPKLSSIENDAGESPLYLAARGGMFEILNQILKSTASSVHGGSNGQTALHAAVVEKHFDIVEVLLRFKQQLIKETDHQGRTPLYYAASLGQHRMVKRLLEVDTSIAYVLDKEGHSPILVAANKGHTSVIREIIRHCPDSGEICDQYGQNALHMAIVGGQANVVRYILETPELECLINQPDVNGNTPLHLATMERKTWIVYYLMWDGRVHQSSKNKCGQAAFDIDRSIKESSITSPRKLQNIIPEIWGHLGTRNSCLDNFKISPRAEQEEANAVQTYMQMGQTLLMVTTLITTVTFAAAFTMPGGYNNNVGPDQGEALLQSNNDFKWFIITDSIAMTCSIIASCLLFWGAVNSNKSSYVYYFTSAAALTYIALQSTAIAFETGIRAVMPHQQFVKTLGNSVGSAFHVITFMFLSQLVKMFSLPEVCRFFISHFCKLRCKFKNKQ</sequence>
<evidence type="ECO:0000256" key="5">
    <source>
        <dbReference type="ARBA" id="ARBA00023043"/>
    </source>
</evidence>
<evidence type="ECO:0000313" key="10">
    <source>
        <dbReference type="Proteomes" id="UP000515124"/>
    </source>
</evidence>
<keyword evidence="4 8" id="KW-1133">Transmembrane helix</keyword>
<feature type="transmembrane region" description="Helical" evidence="8">
    <location>
        <begin position="481"/>
        <end position="507"/>
    </location>
</feature>
<organism evidence="10 11">
    <name type="scientific">Prunus avium</name>
    <name type="common">Cherry</name>
    <name type="synonym">Cerasus avium</name>
    <dbReference type="NCBI Taxonomy" id="42229"/>
    <lineage>
        <taxon>Eukaryota</taxon>
        <taxon>Viridiplantae</taxon>
        <taxon>Streptophyta</taxon>
        <taxon>Embryophyta</taxon>
        <taxon>Tracheophyta</taxon>
        <taxon>Spermatophyta</taxon>
        <taxon>Magnoliopsida</taxon>
        <taxon>eudicotyledons</taxon>
        <taxon>Gunneridae</taxon>
        <taxon>Pentapetalae</taxon>
        <taxon>rosids</taxon>
        <taxon>fabids</taxon>
        <taxon>Rosales</taxon>
        <taxon>Rosaceae</taxon>
        <taxon>Amygdaloideae</taxon>
        <taxon>Amygdaleae</taxon>
        <taxon>Prunus</taxon>
    </lineage>
</organism>
<dbReference type="PANTHER" id="PTHR24186">
    <property type="entry name" value="PROTEIN PHOSPHATASE 1 REGULATORY SUBUNIT"/>
    <property type="match status" value="1"/>
</dbReference>
<dbReference type="AlphaFoldDB" id="A0A6P5U2J0"/>
<gene>
    <name evidence="11" type="primary">LOC110774112</name>
</gene>
<dbReference type="Proteomes" id="UP000515124">
    <property type="component" value="Unplaced"/>
</dbReference>
<dbReference type="InterPro" id="IPR026961">
    <property type="entry name" value="PGG_dom"/>
</dbReference>
<name>A0A6P5U2J0_PRUAV</name>
<evidence type="ECO:0000256" key="2">
    <source>
        <dbReference type="ARBA" id="ARBA00022692"/>
    </source>
</evidence>
<keyword evidence="6 8" id="KW-0472">Membrane</keyword>
<reference evidence="11" key="1">
    <citation type="submission" date="2025-08" db="UniProtKB">
        <authorList>
            <consortium name="RefSeq"/>
        </authorList>
    </citation>
    <scope>IDENTIFICATION</scope>
</reference>
<dbReference type="RefSeq" id="XP_021834343.1">
    <property type="nucleotide sequence ID" value="XM_021978651.1"/>
</dbReference>
<dbReference type="Pfam" id="PF13962">
    <property type="entry name" value="PGG"/>
    <property type="match status" value="1"/>
</dbReference>
<evidence type="ECO:0000256" key="8">
    <source>
        <dbReference type="SAM" id="Phobius"/>
    </source>
</evidence>
<dbReference type="InterPro" id="IPR036770">
    <property type="entry name" value="Ankyrin_rpt-contain_sf"/>
</dbReference>
<dbReference type="Pfam" id="PF12796">
    <property type="entry name" value="Ank_2"/>
    <property type="match status" value="3"/>
</dbReference>
<keyword evidence="2 8" id="KW-0812">Transmembrane</keyword>
<evidence type="ECO:0000256" key="1">
    <source>
        <dbReference type="ARBA" id="ARBA00004141"/>
    </source>
</evidence>
<dbReference type="Gene3D" id="1.25.40.20">
    <property type="entry name" value="Ankyrin repeat-containing domain"/>
    <property type="match status" value="3"/>
</dbReference>
<dbReference type="SUPFAM" id="SSF48403">
    <property type="entry name" value="Ankyrin repeat"/>
    <property type="match status" value="2"/>
</dbReference>
<keyword evidence="10" id="KW-1185">Reference proteome</keyword>
<dbReference type="KEGG" id="pavi:110774112"/>
<dbReference type="GO" id="GO:0005886">
    <property type="term" value="C:plasma membrane"/>
    <property type="evidence" value="ECO:0007669"/>
    <property type="project" value="TreeGrafter"/>
</dbReference>
<dbReference type="GeneID" id="110774112"/>
<protein>
    <submittedName>
        <fullName evidence="11">Protein ACCELERATED CELL DEATH 6-like isoform X1</fullName>
    </submittedName>
</protein>
<evidence type="ECO:0000256" key="4">
    <source>
        <dbReference type="ARBA" id="ARBA00022989"/>
    </source>
</evidence>
<keyword evidence="5 7" id="KW-0040">ANK repeat</keyword>
<comment type="subcellular location">
    <subcellularLocation>
        <location evidence="1">Membrane</location>
        <topology evidence="1">Multi-pass membrane protein</topology>
    </subcellularLocation>
</comment>